<comment type="caution">
    <text evidence="2">The sequence shown here is derived from an EMBL/GenBank/DDBJ whole genome shotgun (WGS) entry which is preliminary data.</text>
</comment>
<keyword evidence="3" id="KW-1185">Reference proteome</keyword>
<dbReference type="AlphaFoldDB" id="A0A1R3HQI4"/>
<dbReference type="Gramene" id="OMO72544">
    <property type="protein sequence ID" value="OMO72544"/>
    <property type="gene ID" value="CCACVL1_17722"/>
</dbReference>
<name>A0A1R3HQI4_COCAP</name>
<evidence type="ECO:0000313" key="2">
    <source>
        <dbReference type="EMBL" id="OMO72544.1"/>
    </source>
</evidence>
<reference evidence="2 3" key="1">
    <citation type="submission" date="2013-09" db="EMBL/GenBank/DDBJ databases">
        <title>Corchorus capsularis genome sequencing.</title>
        <authorList>
            <person name="Alam M."/>
            <person name="Haque M.S."/>
            <person name="Islam M.S."/>
            <person name="Emdad E.M."/>
            <person name="Islam M.M."/>
            <person name="Ahmed B."/>
            <person name="Halim A."/>
            <person name="Hossen Q.M.M."/>
            <person name="Hossain M.Z."/>
            <person name="Ahmed R."/>
            <person name="Khan M.M."/>
            <person name="Islam R."/>
            <person name="Rashid M.M."/>
            <person name="Khan S.A."/>
            <person name="Rahman M.S."/>
            <person name="Alam M."/>
        </authorList>
    </citation>
    <scope>NUCLEOTIDE SEQUENCE [LARGE SCALE GENOMIC DNA]</scope>
    <source>
        <strain evidence="3">cv. CVL-1</strain>
        <tissue evidence="2">Whole seedling</tissue>
    </source>
</reference>
<organism evidence="2 3">
    <name type="scientific">Corchorus capsularis</name>
    <name type="common">Jute</name>
    <dbReference type="NCBI Taxonomy" id="210143"/>
    <lineage>
        <taxon>Eukaryota</taxon>
        <taxon>Viridiplantae</taxon>
        <taxon>Streptophyta</taxon>
        <taxon>Embryophyta</taxon>
        <taxon>Tracheophyta</taxon>
        <taxon>Spermatophyta</taxon>
        <taxon>Magnoliopsida</taxon>
        <taxon>eudicotyledons</taxon>
        <taxon>Gunneridae</taxon>
        <taxon>Pentapetalae</taxon>
        <taxon>rosids</taxon>
        <taxon>malvids</taxon>
        <taxon>Malvales</taxon>
        <taxon>Malvaceae</taxon>
        <taxon>Grewioideae</taxon>
        <taxon>Apeibeae</taxon>
        <taxon>Corchorus</taxon>
    </lineage>
</organism>
<proteinExistence type="predicted"/>
<evidence type="ECO:0000256" key="1">
    <source>
        <dbReference type="SAM" id="MobiDB-lite"/>
    </source>
</evidence>
<dbReference type="Proteomes" id="UP000188268">
    <property type="component" value="Unassembled WGS sequence"/>
</dbReference>
<feature type="region of interest" description="Disordered" evidence="1">
    <location>
        <begin position="24"/>
        <end position="43"/>
    </location>
</feature>
<accession>A0A1R3HQI4</accession>
<dbReference type="EMBL" id="AWWV01011413">
    <property type="protein sequence ID" value="OMO72544.1"/>
    <property type="molecule type" value="Genomic_DNA"/>
</dbReference>
<protein>
    <submittedName>
        <fullName evidence="2">Uncharacterized protein</fullName>
    </submittedName>
</protein>
<sequence length="43" mass="4907">MEFGRNWNPPWMDGKGKSFDTPTMAPPPIFYLPQHKQATTTAL</sequence>
<evidence type="ECO:0000313" key="3">
    <source>
        <dbReference type="Proteomes" id="UP000188268"/>
    </source>
</evidence>
<gene>
    <name evidence="2" type="ORF">CCACVL1_17722</name>
</gene>